<evidence type="ECO:0000313" key="1">
    <source>
        <dbReference type="EMBL" id="PXV61100.1"/>
    </source>
</evidence>
<dbReference type="OrthoDB" id="1447157at2"/>
<comment type="caution">
    <text evidence="1">The sequence shown here is derived from an EMBL/GenBank/DDBJ whole genome shotgun (WGS) entry which is preliminary data.</text>
</comment>
<sequence length="171" mass="20247">MTALSISDLNNLNPEKIYNIKTFVLNLSSWLNIRNDLNVILQNPIKVRFDSNIQAHLSSRKGIYMFFVEPNFPFTPEARYLMYVGRVISDNTFKKRFYDYVNAIGNRNKRRNIQLLTNLWPNKTWVYYYELDHLSDDEITAIEDNLIDNVIPPMNNKFKIKEAVNSRSIYN</sequence>
<evidence type="ECO:0000313" key="2">
    <source>
        <dbReference type="Proteomes" id="UP000247973"/>
    </source>
</evidence>
<evidence type="ECO:0008006" key="3">
    <source>
        <dbReference type="Google" id="ProtNLM"/>
    </source>
</evidence>
<accession>A0A2V3PJR3</accession>
<protein>
    <recommendedName>
        <fullName evidence="3">GIY-YIG domain-containing protein</fullName>
    </recommendedName>
</protein>
<reference evidence="1 2" key="1">
    <citation type="submission" date="2018-03" db="EMBL/GenBank/DDBJ databases">
        <title>Genomic Encyclopedia of Archaeal and Bacterial Type Strains, Phase II (KMG-II): from individual species to whole genera.</title>
        <authorList>
            <person name="Goeker M."/>
        </authorList>
    </citation>
    <scope>NUCLEOTIDE SEQUENCE [LARGE SCALE GENOMIC DNA]</scope>
    <source>
        <strain evidence="1 2">DSM 100214</strain>
    </source>
</reference>
<organism evidence="1 2">
    <name type="scientific">Dysgonomonas alginatilytica</name>
    <dbReference type="NCBI Taxonomy" id="1605892"/>
    <lineage>
        <taxon>Bacteria</taxon>
        <taxon>Pseudomonadati</taxon>
        <taxon>Bacteroidota</taxon>
        <taxon>Bacteroidia</taxon>
        <taxon>Bacteroidales</taxon>
        <taxon>Dysgonomonadaceae</taxon>
        <taxon>Dysgonomonas</taxon>
    </lineage>
</organism>
<dbReference type="AlphaFoldDB" id="A0A2V3PJR3"/>
<keyword evidence="2" id="KW-1185">Reference proteome</keyword>
<name>A0A2V3PJR3_9BACT</name>
<dbReference type="Proteomes" id="UP000247973">
    <property type="component" value="Unassembled WGS sequence"/>
</dbReference>
<dbReference type="SUPFAM" id="SSF82771">
    <property type="entry name" value="GIY-YIG endonuclease"/>
    <property type="match status" value="1"/>
</dbReference>
<proteinExistence type="predicted"/>
<dbReference type="InterPro" id="IPR035901">
    <property type="entry name" value="GIY-YIG_endonuc_sf"/>
</dbReference>
<gene>
    <name evidence="1" type="ORF">CLV62_12634</name>
</gene>
<dbReference type="RefSeq" id="WP_110311908.1">
    <property type="nucleotide sequence ID" value="NZ_QICL01000026.1"/>
</dbReference>
<dbReference type="EMBL" id="QICL01000026">
    <property type="protein sequence ID" value="PXV61100.1"/>
    <property type="molecule type" value="Genomic_DNA"/>
</dbReference>